<organism evidence="1 2">
    <name type="scientific">Zunongwangia pacifica</name>
    <dbReference type="NCBI Taxonomy" id="2911062"/>
    <lineage>
        <taxon>Bacteria</taxon>
        <taxon>Pseudomonadati</taxon>
        <taxon>Bacteroidota</taxon>
        <taxon>Flavobacteriia</taxon>
        <taxon>Flavobacteriales</taxon>
        <taxon>Flavobacteriaceae</taxon>
        <taxon>Zunongwangia</taxon>
    </lineage>
</organism>
<dbReference type="RefSeq" id="WP_249602506.1">
    <property type="nucleotide sequence ID" value="NZ_JAKHSK010000026.1"/>
</dbReference>
<comment type="caution">
    <text evidence="1">The sequence shown here is derived from an EMBL/GenBank/DDBJ whole genome shotgun (WGS) entry which is preliminary data.</text>
</comment>
<accession>A0A9X1ZV60</accession>
<proteinExistence type="predicted"/>
<name>A0A9X1ZV60_9FLAO</name>
<reference evidence="1" key="1">
    <citation type="submission" date="2022-01" db="EMBL/GenBank/DDBJ databases">
        <title>Genome sequencing of Zunongwangia sp. M21534 genome.</title>
        <authorList>
            <person name="Chen Y."/>
            <person name="Dong C."/>
            <person name="Shao Z."/>
        </authorList>
    </citation>
    <scope>NUCLEOTIDE SEQUENCE</scope>
    <source>
        <strain evidence="1">MCCC M21534</strain>
    </source>
</reference>
<evidence type="ECO:0000313" key="1">
    <source>
        <dbReference type="EMBL" id="MCL6219790.1"/>
    </source>
</evidence>
<dbReference type="EMBL" id="JAKHSK010000026">
    <property type="protein sequence ID" value="MCL6219790.1"/>
    <property type="molecule type" value="Genomic_DNA"/>
</dbReference>
<dbReference type="AlphaFoldDB" id="A0A9X1ZV60"/>
<protein>
    <submittedName>
        <fullName evidence="1">Uncharacterized protein</fullName>
    </submittedName>
</protein>
<keyword evidence="2" id="KW-1185">Reference proteome</keyword>
<gene>
    <name evidence="1" type="ORF">L1967_15970</name>
</gene>
<sequence>MKQRYYFIFIVIFFSIGWKETNQVRKQNLTDYSLKKIENLGKLQEDTSAIDTLINDDFVHSCIKGMFVKARDKSFRKVMIFVENKHNKDITDTVINLSFKLDEIVIYSSKNNKILRSARIKNDGSELNNIRIGMKLSNFKDILGEDISNQIELLTVSNLEQTNRFDFQFRNKILAEINYDGYLD</sequence>
<dbReference type="Proteomes" id="UP001139521">
    <property type="component" value="Unassembled WGS sequence"/>
</dbReference>
<evidence type="ECO:0000313" key="2">
    <source>
        <dbReference type="Proteomes" id="UP001139521"/>
    </source>
</evidence>